<organism evidence="2 3">
    <name type="scientific">Lactuca virosa</name>
    <dbReference type="NCBI Taxonomy" id="75947"/>
    <lineage>
        <taxon>Eukaryota</taxon>
        <taxon>Viridiplantae</taxon>
        <taxon>Streptophyta</taxon>
        <taxon>Embryophyta</taxon>
        <taxon>Tracheophyta</taxon>
        <taxon>Spermatophyta</taxon>
        <taxon>Magnoliopsida</taxon>
        <taxon>eudicotyledons</taxon>
        <taxon>Gunneridae</taxon>
        <taxon>Pentapetalae</taxon>
        <taxon>asterids</taxon>
        <taxon>campanulids</taxon>
        <taxon>Asterales</taxon>
        <taxon>Asteraceae</taxon>
        <taxon>Cichorioideae</taxon>
        <taxon>Cichorieae</taxon>
        <taxon>Lactucinae</taxon>
        <taxon>Lactuca</taxon>
    </lineage>
</organism>
<sequence>MKNKKSNHCVPRKFNDNKDVNDVNEQCNRFDYPISSAMLIAPASAPIQQPFSDRWTTAALEFVPNVDPTAGSPIPDDPVQKKTSKPDVNQVKKHVEDQFGPSQSSFPHHVAGSLGLGFRGELYG</sequence>
<feature type="region of interest" description="Disordered" evidence="1">
    <location>
        <begin position="66"/>
        <end position="89"/>
    </location>
</feature>
<comment type="caution">
    <text evidence="2">The sequence shown here is derived from an EMBL/GenBank/DDBJ whole genome shotgun (WGS) entry which is preliminary data.</text>
</comment>
<accession>A0AAU9NNI6</accession>
<evidence type="ECO:0000313" key="2">
    <source>
        <dbReference type="EMBL" id="CAH1439447.1"/>
    </source>
</evidence>
<proteinExistence type="predicted"/>
<evidence type="ECO:0000256" key="1">
    <source>
        <dbReference type="SAM" id="MobiDB-lite"/>
    </source>
</evidence>
<dbReference type="AlphaFoldDB" id="A0AAU9NNI6"/>
<dbReference type="EMBL" id="CAKMRJ010004848">
    <property type="protein sequence ID" value="CAH1439447.1"/>
    <property type="molecule type" value="Genomic_DNA"/>
</dbReference>
<name>A0AAU9NNI6_9ASTR</name>
<gene>
    <name evidence="2" type="ORF">LVIROSA_LOCUS25640</name>
</gene>
<protein>
    <submittedName>
        <fullName evidence="2">Uncharacterized protein</fullName>
    </submittedName>
</protein>
<feature type="region of interest" description="Disordered" evidence="1">
    <location>
        <begin position="1"/>
        <end position="20"/>
    </location>
</feature>
<feature type="compositionally biased region" description="Basic residues" evidence="1">
    <location>
        <begin position="1"/>
        <end position="11"/>
    </location>
</feature>
<evidence type="ECO:0000313" key="3">
    <source>
        <dbReference type="Proteomes" id="UP001157418"/>
    </source>
</evidence>
<dbReference type="Proteomes" id="UP001157418">
    <property type="component" value="Unassembled WGS sequence"/>
</dbReference>
<keyword evidence="3" id="KW-1185">Reference proteome</keyword>
<reference evidence="2 3" key="1">
    <citation type="submission" date="2022-01" db="EMBL/GenBank/DDBJ databases">
        <authorList>
            <person name="Xiong W."/>
            <person name="Schranz E."/>
        </authorList>
    </citation>
    <scope>NUCLEOTIDE SEQUENCE [LARGE SCALE GENOMIC DNA]</scope>
</reference>